<proteinExistence type="predicted"/>
<gene>
    <name evidence="1" type="ORF">POCULU_LOCUS10959</name>
</gene>
<evidence type="ECO:0000313" key="2">
    <source>
        <dbReference type="Proteomes" id="UP000789572"/>
    </source>
</evidence>
<dbReference type="EMBL" id="CAJVPJ010006740">
    <property type="protein sequence ID" value="CAG8670828.1"/>
    <property type="molecule type" value="Genomic_DNA"/>
</dbReference>
<organism evidence="1 2">
    <name type="scientific">Paraglomus occultum</name>
    <dbReference type="NCBI Taxonomy" id="144539"/>
    <lineage>
        <taxon>Eukaryota</taxon>
        <taxon>Fungi</taxon>
        <taxon>Fungi incertae sedis</taxon>
        <taxon>Mucoromycota</taxon>
        <taxon>Glomeromycotina</taxon>
        <taxon>Glomeromycetes</taxon>
        <taxon>Paraglomerales</taxon>
        <taxon>Paraglomeraceae</taxon>
        <taxon>Paraglomus</taxon>
    </lineage>
</organism>
<protein>
    <submittedName>
        <fullName evidence="1">9158_t:CDS:1</fullName>
    </submittedName>
</protein>
<dbReference type="Proteomes" id="UP000789572">
    <property type="component" value="Unassembled WGS sequence"/>
</dbReference>
<name>A0A9N9EAI5_9GLOM</name>
<feature type="non-terminal residue" evidence="1">
    <location>
        <position position="1"/>
    </location>
</feature>
<reference evidence="1" key="1">
    <citation type="submission" date="2021-06" db="EMBL/GenBank/DDBJ databases">
        <authorList>
            <person name="Kallberg Y."/>
            <person name="Tangrot J."/>
            <person name="Rosling A."/>
        </authorList>
    </citation>
    <scope>NUCLEOTIDE SEQUENCE</scope>
    <source>
        <strain evidence="1">IA702</strain>
    </source>
</reference>
<dbReference type="AlphaFoldDB" id="A0A9N9EAI5"/>
<keyword evidence="2" id="KW-1185">Reference proteome</keyword>
<accession>A0A9N9EAI5</accession>
<dbReference type="OrthoDB" id="2130967at2759"/>
<evidence type="ECO:0000313" key="1">
    <source>
        <dbReference type="EMBL" id="CAG8670828.1"/>
    </source>
</evidence>
<sequence>MSPTKKPASSEMKYKGSFSYKNDNINAVRFGRDINMRMERVNNDVARIYFVDDRGTNIQIPNGFVLRDNIANENVIIESNPRLGNTEKEYFIKRLVEPK</sequence>
<comment type="caution">
    <text evidence="1">The sequence shown here is derived from an EMBL/GenBank/DDBJ whole genome shotgun (WGS) entry which is preliminary data.</text>
</comment>